<dbReference type="InterPro" id="IPR058525">
    <property type="entry name" value="DUF8212"/>
</dbReference>
<dbReference type="InterPro" id="IPR010730">
    <property type="entry name" value="HET"/>
</dbReference>
<keyword evidence="4" id="KW-1185">Reference proteome</keyword>
<name>A0A1L7WUF5_9HELO</name>
<feature type="domain" description="Heterokaryon incompatibility" evidence="1">
    <location>
        <begin position="23"/>
        <end position="117"/>
    </location>
</feature>
<evidence type="ECO:0000313" key="4">
    <source>
        <dbReference type="Proteomes" id="UP000184330"/>
    </source>
</evidence>
<dbReference type="AlphaFoldDB" id="A0A1L7WUF5"/>
<proteinExistence type="predicted"/>
<evidence type="ECO:0000259" key="2">
    <source>
        <dbReference type="Pfam" id="PF26640"/>
    </source>
</evidence>
<dbReference type="Pfam" id="PF26640">
    <property type="entry name" value="DUF8212"/>
    <property type="match status" value="1"/>
</dbReference>
<accession>A0A1L7WUF5</accession>
<feature type="domain" description="DUF8212" evidence="2">
    <location>
        <begin position="224"/>
        <end position="252"/>
    </location>
</feature>
<dbReference type="PANTHER" id="PTHR10622:SF12">
    <property type="entry name" value="HET DOMAIN-CONTAINING PROTEIN"/>
    <property type="match status" value="1"/>
</dbReference>
<dbReference type="PANTHER" id="PTHR10622">
    <property type="entry name" value="HET DOMAIN-CONTAINING PROTEIN"/>
    <property type="match status" value="1"/>
</dbReference>
<reference evidence="3 4" key="1">
    <citation type="submission" date="2016-03" db="EMBL/GenBank/DDBJ databases">
        <authorList>
            <person name="Ploux O."/>
        </authorList>
    </citation>
    <scope>NUCLEOTIDE SEQUENCE [LARGE SCALE GENOMIC DNA]</scope>
    <source>
        <strain evidence="3 4">UAMH 11012</strain>
    </source>
</reference>
<dbReference type="Proteomes" id="UP000184330">
    <property type="component" value="Unassembled WGS sequence"/>
</dbReference>
<dbReference type="STRING" id="576137.A0A1L7WUF5"/>
<dbReference type="EMBL" id="FJOG01000008">
    <property type="protein sequence ID" value="CZR56363.1"/>
    <property type="molecule type" value="Genomic_DNA"/>
</dbReference>
<evidence type="ECO:0000313" key="3">
    <source>
        <dbReference type="EMBL" id="CZR56363.1"/>
    </source>
</evidence>
<dbReference type="Pfam" id="PF06985">
    <property type="entry name" value="HET"/>
    <property type="match status" value="1"/>
</dbReference>
<organism evidence="3 4">
    <name type="scientific">Phialocephala subalpina</name>
    <dbReference type="NCBI Taxonomy" id="576137"/>
    <lineage>
        <taxon>Eukaryota</taxon>
        <taxon>Fungi</taxon>
        <taxon>Dikarya</taxon>
        <taxon>Ascomycota</taxon>
        <taxon>Pezizomycotina</taxon>
        <taxon>Leotiomycetes</taxon>
        <taxon>Helotiales</taxon>
        <taxon>Mollisiaceae</taxon>
        <taxon>Phialocephala</taxon>
        <taxon>Phialocephala fortinii species complex</taxon>
    </lineage>
</organism>
<dbReference type="OrthoDB" id="674604at2759"/>
<gene>
    <name evidence="3" type="ORF">PAC_06251</name>
</gene>
<protein>
    <submittedName>
        <fullName evidence="3">Uncharacterized protein</fullName>
    </submittedName>
</protein>
<sequence>MRLINTSTLQLESFSSSKSTPPYAILSHTWGKDEDEVSFEDMKPKFRSSQTEKKYGFEKIKATCQLARNEYNLKYAWIDTCCIDKSSSAELSESINSMFTWYREAVVCFAFLADWEPEDQTFTCFKWFTRGWTLQELVASKTIIFYDKTWQARGNKPTHCAEIARISSISEDVLTGQTQLAAVPVAVRLSWAAERTTTREEDIAYSLLGIFDINMPMLYGEGSKAFLRLQEEIIKNTADMSIFAWKALPETCQDCMGILAPSPREFKHASRMYPALSHSLVGERVEFSISNRGVEFHAPLQTDKSTGYSILPILHSDLTPDVSISDFFISERTTGYGVYLRWTGSTYVRRRPYSLANFVLQYKAMSNPTSFRAFKKLSAEDSDAVGRREVIIRKPADLEHPNFGLATVKPKSAWIPSIRTLAASHTMYSVASLNFKPIWTNEFPSFTLICKFENPRGTRFSPGFWKCDLVQEGDEWQTKRILDHFSTYDVLACPDDTPSLVTKILDLPHLRGDSRTKRVVLSLQRERNEENGSTQVFIDLEVSDRD</sequence>
<evidence type="ECO:0000259" key="1">
    <source>
        <dbReference type="Pfam" id="PF06985"/>
    </source>
</evidence>